<dbReference type="EMBL" id="VKKZ01000021">
    <property type="protein sequence ID" value="KAA6433427.1"/>
    <property type="molecule type" value="Genomic_DNA"/>
</dbReference>
<dbReference type="InterPro" id="IPR052894">
    <property type="entry name" value="AsmA-related"/>
</dbReference>
<reference evidence="4 6" key="3">
    <citation type="submission" date="2024-08" db="EMBL/GenBank/DDBJ databases">
        <authorList>
            <person name="Wei W."/>
        </authorList>
    </citation>
    <scope>NUCLEOTIDE SEQUENCE [LARGE SCALE GENOMIC DNA]</scope>
    <source>
        <strain evidence="4 6">XU2</strain>
    </source>
</reference>
<feature type="region of interest" description="Disordered" evidence="1">
    <location>
        <begin position="815"/>
        <end position="839"/>
    </location>
</feature>
<evidence type="ECO:0000256" key="2">
    <source>
        <dbReference type="SAM" id="Phobius"/>
    </source>
</evidence>
<feature type="transmembrane region" description="Helical" evidence="2">
    <location>
        <begin position="7"/>
        <end position="29"/>
    </location>
</feature>
<dbReference type="AlphaFoldDB" id="A0A5M8QBP8"/>
<keyword evidence="2" id="KW-1133">Transmembrane helix</keyword>
<dbReference type="RefSeq" id="WP_149099086.1">
    <property type="nucleotide sequence ID" value="NZ_BMMG01000004.1"/>
</dbReference>
<dbReference type="GO" id="GO:0090313">
    <property type="term" value="P:regulation of protein targeting to membrane"/>
    <property type="evidence" value="ECO:0007669"/>
    <property type="project" value="TreeGrafter"/>
</dbReference>
<dbReference type="OrthoDB" id="1489065at2"/>
<dbReference type="PANTHER" id="PTHR30441">
    <property type="entry name" value="DUF748 DOMAIN-CONTAINING PROTEIN"/>
    <property type="match status" value="1"/>
</dbReference>
<keyword evidence="2" id="KW-0472">Membrane</keyword>
<gene>
    <name evidence="4" type="ORF">ACD591_07155</name>
    <name evidence="3" type="ORF">FOE74_13205</name>
</gene>
<evidence type="ECO:0000313" key="5">
    <source>
        <dbReference type="Proteomes" id="UP000323866"/>
    </source>
</evidence>
<feature type="compositionally biased region" description="Basic and acidic residues" evidence="1">
    <location>
        <begin position="815"/>
        <end position="830"/>
    </location>
</feature>
<dbReference type="PANTHER" id="PTHR30441:SF8">
    <property type="entry name" value="DUF748 DOMAIN-CONTAINING PROTEIN"/>
    <property type="match status" value="1"/>
</dbReference>
<keyword evidence="2" id="KW-0812">Transmembrane</keyword>
<name>A0A5M8QBP8_9BACT</name>
<evidence type="ECO:0000313" key="3">
    <source>
        <dbReference type="EMBL" id="KAA6433427.1"/>
    </source>
</evidence>
<sequence>MGSRKKLVRYFFFAVAGFFFMVALAMGLLQVYQDKIIQLFIAEANQHIKTKVTVEKIEVTWWEHFPQVAIRLQQVEVTEAVPGSTVPLAKLKKVYASFRPWDLLGRSYRIRELHLEEGEVYARVLPNGKVNYRFFQSADTVQDETLDFDLQHIGLRNVHVVYQDAPRQQKFSVQAHALTAALALEGPVLQVKAQGDAFIHTLAIGQNDYLKEKRVTLASKLSIDTQQKTIALEPSELQIAKAVYQVGGQIAYSQKTRVDLHVNGKNTDVQSILALLPPRISRQWGQYRSNGEVYFKGKVKGEVSSRKSPFLDFAFGARGATFYHPELKEKIERVSLEGRFTNGAQRSSQTSLLELRKIQGRLHGKPFSGEVVYQNFTDPTLRLQARAQVDVAHVLGLFPVKHLRSGSGQAQVQFSFAGNLRAFRANPYHSGVKAAGTASLQQVSLRFRQHPLPLTGLTGSFRLRGNDIAITDLKGMFGSTDVQVKGSFRNALAWVFFRGQRLKIEADVSSRFLNLNQVLAASEGKSSGAAAGRGGKAEAYGFNMPARLELDLNTTVKRVQFRRFKGRQLQGKVQLKDQVISTPGLAIQAVGGRFKVQGRMDARRPLIKVTSVATLENINVDSLFYVCEDFGQQFITQRHLRGELTAQINSETYFDHHLSPRTDLVRAEVNTILRNGQLLNFAPMQKLSLFVKRGELAHLRFSEIKNNFYIRNRTVYIPEMEIKSNAGRLSTITVSGTHTFDQQMDYRVRLPLKNHRPDKDERFGVIATGAENNPNLFLTVKGQEGNFKVAYDQQRVRQKVAADLKREKKEIREIFQGKKKPEERPEEKKVKPAAKYFEF</sequence>
<dbReference type="Proteomes" id="UP000323866">
    <property type="component" value="Unassembled WGS sequence"/>
</dbReference>
<evidence type="ECO:0000256" key="1">
    <source>
        <dbReference type="SAM" id="MobiDB-lite"/>
    </source>
</evidence>
<dbReference type="EMBL" id="JBGOGF010000003">
    <property type="protein sequence ID" value="MFA1771065.1"/>
    <property type="molecule type" value="Genomic_DNA"/>
</dbReference>
<evidence type="ECO:0000313" key="6">
    <source>
        <dbReference type="Proteomes" id="UP001570846"/>
    </source>
</evidence>
<accession>A0A5M8QBP8</accession>
<organism evidence="3 5">
    <name type="scientific">Rufibacter glacialis</name>
    <dbReference type="NCBI Taxonomy" id="1259555"/>
    <lineage>
        <taxon>Bacteria</taxon>
        <taxon>Pseudomonadati</taxon>
        <taxon>Bacteroidota</taxon>
        <taxon>Cytophagia</taxon>
        <taxon>Cytophagales</taxon>
        <taxon>Hymenobacteraceae</taxon>
        <taxon>Rufibacter</taxon>
    </lineage>
</organism>
<reference evidence="3 5" key="2">
    <citation type="submission" date="2019-09" db="EMBL/GenBank/DDBJ databases">
        <title>A bacterium isolated from glacier soil.</title>
        <authorList>
            <person name="Liu Q."/>
        </authorList>
    </citation>
    <scope>NUCLEOTIDE SEQUENCE [LARGE SCALE GENOMIC DNA]</scope>
    <source>
        <strain evidence="3 5">MDT1-10-3</strain>
    </source>
</reference>
<keyword evidence="6" id="KW-1185">Reference proteome</keyword>
<reference evidence="3 5" key="1">
    <citation type="submission" date="2019-07" db="EMBL/GenBank/DDBJ databases">
        <authorList>
            <person name="Qu J.-H."/>
        </authorList>
    </citation>
    <scope>NUCLEOTIDE SEQUENCE [LARGE SCALE GENOMIC DNA]</scope>
    <source>
        <strain evidence="3 5">MDT1-10-3</strain>
    </source>
</reference>
<protein>
    <submittedName>
        <fullName evidence="4">AsmA-like C-terminal region-containing protein</fullName>
    </submittedName>
    <submittedName>
        <fullName evidence="3">DUF3971 domain-containing protein</fullName>
    </submittedName>
</protein>
<dbReference type="Proteomes" id="UP001570846">
    <property type="component" value="Unassembled WGS sequence"/>
</dbReference>
<proteinExistence type="predicted"/>
<comment type="caution">
    <text evidence="3">The sequence shown here is derived from an EMBL/GenBank/DDBJ whole genome shotgun (WGS) entry which is preliminary data.</text>
</comment>
<dbReference type="GO" id="GO:0005886">
    <property type="term" value="C:plasma membrane"/>
    <property type="evidence" value="ECO:0007669"/>
    <property type="project" value="TreeGrafter"/>
</dbReference>
<evidence type="ECO:0000313" key="4">
    <source>
        <dbReference type="EMBL" id="MFA1771065.1"/>
    </source>
</evidence>